<sequence>MFFSETIERFPKNKRFVYVIILHYCGLVSIPNYHSNKWFNLFHKYVYRSFVYFCISAALLTQAFVIFFYAIHDISQFLQRLSESLYLIIFFVAIFRYNLNIQAVIDLIKQMDHMFVPPNKKYEKSESLVMRIAVAFLVCDLLVSTWDTFSALSEQEVEYLVRIYHMDNPRRKLPLCFMPIDLNNTATYAMGCVFQFYIWLLWLMAVFQMVALETMFTSPVQEQFELLCEDIERIGERSDSLQELELR</sequence>
<evidence type="ECO:0000256" key="1">
    <source>
        <dbReference type="SAM" id="Phobius"/>
    </source>
</evidence>
<evidence type="ECO:0008006" key="3">
    <source>
        <dbReference type="Google" id="ProtNLM"/>
    </source>
</evidence>
<feature type="transmembrane region" description="Helical" evidence="1">
    <location>
        <begin position="16"/>
        <end position="33"/>
    </location>
</feature>
<name>A0A8D9AP73_9HEMI</name>
<feature type="transmembrane region" description="Helical" evidence="1">
    <location>
        <begin position="45"/>
        <end position="72"/>
    </location>
</feature>
<keyword evidence="1" id="KW-0812">Transmembrane</keyword>
<reference evidence="2" key="1">
    <citation type="submission" date="2021-05" db="EMBL/GenBank/DDBJ databases">
        <authorList>
            <person name="Alioto T."/>
            <person name="Alioto T."/>
            <person name="Gomez Garrido J."/>
        </authorList>
    </citation>
    <scope>NUCLEOTIDE SEQUENCE</scope>
</reference>
<evidence type="ECO:0000313" key="2">
    <source>
        <dbReference type="EMBL" id="CAG6767421.1"/>
    </source>
</evidence>
<dbReference type="AlphaFoldDB" id="A0A8D9AP73"/>
<feature type="transmembrane region" description="Helical" evidence="1">
    <location>
        <begin position="128"/>
        <end position="146"/>
    </location>
</feature>
<dbReference type="EMBL" id="HBUF01573353">
    <property type="protein sequence ID" value="CAG6767421.1"/>
    <property type="molecule type" value="Transcribed_RNA"/>
</dbReference>
<keyword evidence="1" id="KW-1133">Transmembrane helix</keyword>
<organism evidence="2">
    <name type="scientific">Cacopsylla melanoneura</name>
    <dbReference type="NCBI Taxonomy" id="428564"/>
    <lineage>
        <taxon>Eukaryota</taxon>
        <taxon>Metazoa</taxon>
        <taxon>Ecdysozoa</taxon>
        <taxon>Arthropoda</taxon>
        <taxon>Hexapoda</taxon>
        <taxon>Insecta</taxon>
        <taxon>Pterygota</taxon>
        <taxon>Neoptera</taxon>
        <taxon>Paraneoptera</taxon>
        <taxon>Hemiptera</taxon>
        <taxon>Sternorrhyncha</taxon>
        <taxon>Psylloidea</taxon>
        <taxon>Psyllidae</taxon>
        <taxon>Psyllinae</taxon>
        <taxon>Cacopsylla</taxon>
    </lineage>
</organism>
<feature type="transmembrane region" description="Helical" evidence="1">
    <location>
        <begin position="84"/>
        <end position="108"/>
    </location>
</feature>
<accession>A0A8D9AP73</accession>
<protein>
    <recommendedName>
        <fullName evidence="3">Odorant receptor</fullName>
    </recommendedName>
</protein>
<feature type="transmembrane region" description="Helical" evidence="1">
    <location>
        <begin position="188"/>
        <end position="207"/>
    </location>
</feature>
<proteinExistence type="predicted"/>
<keyword evidence="1" id="KW-0472">Membrane</keyword>